<feature type="region of interest" description="Disordered" evidence="1">
    <location>
        <begin position="37"/>
        <end position="66"/>
    </location>
</feature>
<reference evidence="2" key="1">
    <citation type="journal article" date="2023" name="Mol. Phylogenet. Evol.">
        <title>Genome-scale phylogeny and comparative genomics of the fungal order Sordariales.</title>
        <authorList>
            <person name="Hensen N."/>
            <person name="Bonometti L."/>
            <person name="Westerberg I."/>
            <person name="Brannstrom I.O."/>
            <person name="Guillou S."/>
            <person name="Cros-Aarteil S."/>
            <person name="Calhoun S."/>
            <person name="Haridas S."/>
            <person name="Kuo A."/>
            <person name="Mondo S."/>
            <person name="Pangilinan J."/>
            <person name="Riley R."/>
            <person name="LaButti K."/>
            <person name="Andreopoulos B."/>
            <person name="Lipzen A."/>
            <person name="Chen C."/>
            <person name="Yan M."/>
            <person name="Daum C."/>
            <person name="Ng V."/>
            <person name="Clum A."/>
            <person name="Steindorff A."/>
            <person name="Ohm R.A."/>
            <person name="Martin F."/>
            <person name="Silar P."/>
            <person name="Natvig D.O."/>
            <person name="Lalanne C."/>
            <person name="Gautier V."/>
            <person name="Ament-Velasquez S.L."/>
            <person name="Kruys A."/>
            <person name="Hutchinson M.I."/>
            <person name="Powell A.J."/>
            <person name="Barry K."/>
            <person name="Miller A.N."/>
            <person name="Grigoriev I.V."/>
            <person name="Debuchy R."/>
            <person name="Gladieux P."/>
            <person name="Hiltunen Thoren M."/>
            <person name="Johannesson H."/>
        </authorList>
    </citation>
    <scope>NUCLEOTIDE SEQUENCE</scope>
    <source>
        <strain evidence="2">CBS 990.96</strain>
    </source>
</reference>
<accession>A0AAN6YK50</accession>
<gene>
    <name evidence="2" type="ORF">QBC38DRAFT_337286</name>
</gene>
<keyword evidence="3" id="KW-1185">Reference proteome</keyword>
<evidence type="ECO:0000256" key="1">
    <source>
        <dbReference type="SAM" id="MobiDB-lite"/>
    </source>
</evidence>
<dbReference type="AlphaFoldDB" id="A0AAN6YK50"/>
<evidence type="ECO:0000313" key="2">
    <source>
        <dbReference type="EMBL" id="KAK4220559.1"/>
    </source>
</evidence>
<feature type="compositionally biased region" description="Basic and acidic residues" evidence="1">
    <location>
        <begin position="51"/>
        <end position="66"/>
    </location>
</feature>
<protein>
    <submittedName>
        <fullName evidence="2">Uncharacterized protein</fullName>
    </submittedName>
</protein>
<organism evidence="2 3">
    <name type="scientific">Podospora fimiseda</name>
    <dbReference type="NCBI Taxonomy" id="252190"/>
    <lineage>
        <taxon>Eukaryota</taxon>
        <taxon>Fungi</taxon>
        <taxon>Dikarya</taxon>
        <taxon>Ascomycota</taxon>
        <taxon>Pezizomycotina</taxon>
        <taxon>Sordariomycetes</taxon>
        <taxon>Sordariomycetidae</taxon>
        <taxon>Sordariales</taxon>
        <taxon>Podosporaceae</taxon>
        <taxon>Podospora</taxon>
    </lineage>
</organism>
<dbReference type="Proteomes" id="UP001301958">
    <property type="component" value="Unassembled WGS sequence"/>
</dbReference>
<sequence length="66" mass="7774">MPRPKGTTGRKQLTLEDRIRIRTLFNDAHMTKKEIEERTGFSAGQIRHTIRKPETTEKSARDRPRK</sequence>
<reference evidence="2" key="2">
    <citation type="submission" date="2023-05" db="EMBL/GenBank/DDBJ databases">
        <authorList>
            <consortium name="Lawrence Berkeley National Laboratory"/>
            <person name="Steindorff A."/>
            <person name="Hensen N."/>
            <person name="Bonometti L."/>
            <person name="Westerberg I."/>
            <person name="Brannstrom I.O."/>
            <person name="Guillou S."/>
            <person name="Cros-Aarteil S."/>
            <person name="Calhoun S."/>
            <person name="Haridas S."/>
            <person name="Kuo A."/>
            <person name="Mondo S."/>
            <person name="Pangilinan J."/>
            <person name="Riley R."/>
            <person name="Labutti K."/>
            <person name="Andreopoulos B."/>
            <person name="Lipzen A."/>
            <person name="Chen C."/>
            <person name="Yanf M."/>
            <person name="Daum C."/>
            <person name="Ng V."/>
            <person name="Clum A."/>
            <person name="Ohm R."/>
            <person name="Martin F."/>
            <person name="Silar P."/>
            <person name="Natvig D."/>
            <person name="Lalanne C."/>
            <person name="Gautier V."/>
            <person name="Ament-Velasquez S.L."/>
            <person name="Kruys A."/>
            <person name="Hutchinson M.I."/>
            <person name="Powell A.J."/>
            <person name="Barry K."/>
            <person name="Miller A.N."/>
            <person name="Grigoriev I.V."/>
            <person name="Debuchy R."/>
            <person name="Gladieux P."/>
            <person name="Thoren M.H."/>
            <person name="Johannesson H."/>
        </authorList>
    </citation>
    <scope>NUCLEOTIDE SEQUENCE</scope>
    <source>
        <strain evidence="2">CBS 990.96</strain>
    </source>
</reference>
<feature type="non-terminal residue" evidence="2">
    <location>
        <position position="66"/>
    </location>
</feature>
<comment type="caution">
    <text evidence="2">The sequence shown here is derived from an EMBL/GenBank/DDBJ whole genome shotgun (WGS) entry which is preliminary data.</text>
</comment>
<proteinExistence type="predicted"/>
<dbReference type="EMBL" id="MU865715">
    <property type="protein sequence ID" value="KAK4220559.1"/>
    <property type="molecule type" value="Genomic_DNA"/>
</dbReference>
<evidence type="ECO:0000313" key="3">
    <source>
        <dbReference type="Proteomes" id="UP001301958"/>
    </source>
</evidence>
<name>A0AAN6YK50_9PEZI</name>